<dbReference type="PANTHER" id="PTHR34874">
    <property type="entry name" value="PROTEIN YCHN"/>
    <property type="match status" value="1"/>
</dbReference>
<dbReference type="PATRIC" id="fig|1872076.5.peg.2671"/>
<dbReference type="EMBL" id="MAYW01000055">
    <property type="protein sequence ID" value="ODS32617.1"/>
    <property type="molecule type" value="Genomic_DNA"/>
</dbReference>
<dbReference type="EC" id="2.8.1.-" evidence="1"/>
<name>A0A1E3XAF6_9BACT</name>
<dbReference type="Pfam" id="PF02635">
    <property type="entry name" value="DsrE"/>
    <property type="match status" value="1"/>
</dbReference>
<organism evidence="1 2">
    <name type="scientific">Candidatus Scalindua rubra</name>
    <dbReference type="NCBI Taxonomy" id="1872076"/>
    <lineage>
        <taxon>Bacteria</taxon>
        <taxon>Pseudomonadati</taxon>
        <taxon>Planctomycetota</taxon>
        <taxon>Candidatus Brocadiia</taxon>
        <taxon>Candidatus Brocadiales</taxon>
        <taxon>Candidatus Scalinduaceae</taxon>
        <taxon>Candidatus Scalindua</taxon>
    </lineage>
</organism>
<evidence type="ECO:0000313" key="1">
    <source>
        <dbReference type="EMBL" id="ODS32617.1"/>
    </source>
</evidence>
<keyword evidence="1" id="KW-0808">Transferase</keyword>
<gene>
    <name evidence="1" type="primary">dsrE</name>
    <name evidence="1" type="ORF">SCARUB_02269</name>
</gene>
<dbReference type="AlphaFoldDB" id="A0A1E3XAF6"/>
<dbReference type="InterPro" id="IPR027396">
    <property type="entry name" value="DsrEFH-like"/>
</dbReference>
<accession>A0A1E3XAF6</accession>
<comment type="caution">
    <text evidence="1">The sequence shown here is derived from an EMBL/GenBank/DDBJ whole genome shotgun (WGS) entry which is preliminary data.</text>
</comment>
<proteinExistence type="predicted"/>
<dbReference type="Gene3D" id="3.40.1260.10">
    <property type="entry name" value="DsrEFH-like"/>
    <property type="match status" value="1"/>
</dbReference>
<sequence>MAKLGILLTLGPFQFENWETASNVANAALDKGHEVQMFFYLDGVYNPIKCQTFPDWSVLPKDRFAELVKKGANIIACGVCVNARGLEKGKDYIDGVTVGGLPDFAQIMSEVDSLVTL</sequence>
<dbReference type="Proteomes" id="UP000094056">
    <property type="component" value="Unassembled WGS sequence"/>
</dbReference>
<dbReference type="GO" id="GO:0016740">
    <property type="term" value="F:transferase activity"/>
    <property type="evidence" value="ECO:0007669"/>
    <property type="project" value="UniProtKB-KW"/>
</dbReference>
<dbReference type="GO" id="GO:0005829">
    <property type="term" value="C:cytosol"/>
    <property type="evidence" value="ECO:0007669"/>
    <property type="project" value="TreeGrafter"/>
</dbReference>
<protein>
    <submittedName>
        <fullName evidence="1">Putative sulfurtransferase DsrE</fullName>
        <ecNumber evidence="1">2.8.1.-</ecNumber>
    </submittedName>
</protein>
<reference evidence="1 2" key="1">
    <citation type="submission" date="2016-07" db="EMBL/GenBank/DDBJ databases">
        <title>Draft genome of Scalindua rubra, obtained from a brine-seawater interface in the Red Sea, sheds light on salt adaptation in anammox bacteria.</title>
        <authorList>
            <person name="Speth D.R."/>
            <person name="Lagkouvardos I."/>
            <person name="Wang Y."/>
            <person name="Qian P.-Y."/>
            <person name="Dutilh B.E."/>
            <person name="Jetten M.S."/>
        </authorList>
    </citation>
    <scope>NUCLEOTIDE SEQUENCE [LARGE SCALE GENOMIC DNA]</scope>
    <source>
        <strain evidence="1">BSI-1</strain>
    </source>
</reference>
<dbReference type="SUPFAM" id="SSF75169">
    <property type="entry name" value="DsrEFH-like"/>
    <property type="match status" value="1"/>
</dbReference>
<evidence type="ECO:0000313" key="2">
    <source>
        <dbReference type="Proteomes" id="UP000094056"/>
    </source>
</evidence>
<dbReference type="InterPro" id="IPR003787">
    <property type="entry name" value="Sulphur_relay_DsrE/F-like"/>
</dbReference>
<dbReference type="PANTHER" id="PTHR34874:SF1">
    <property type="entry name" value="PROTEIN YCHN"/>
    <property type="match status" value="1"/>
</dbReference>